<protein>
    <recommendedName>
        <fullName evidence="4">DUF2818 family protein</fullName>
    </recommendedName>
</protein>
<dbReference type="EMBL" id="SJDL01000007">
    <property type="protein sequence ID" value="TBW57707.1"/>
    <property type="molecule type" value="Genomic_DNA"/>
</dbReference>
<reference evidence="2 3" key="1">
    <citation type="submission" date="2019-02" db="EMBL/GenBank/DDBJ databases">
        <title>Marinobacter halodurans sp. nov., a marine bacterium isolated from sea tidal flat.</title>
        <authorList>
            <person name="Yoo Y."/>
            <person name="Lee D.W."/>
            <person name="Kim B.S."/>
            <person name="Kim J.-J."/>
        </authorList>
    </citation>
    <scope>NUCLEOTIDE SEQUENCE [LARGE SCALE GENOMIC DNA]</scope>
    <source>
        <strain evidence="2 3">YJ-S3-2</strain>
    </source>
</reference>
<comment type="caution">
    <text evidence="2">The sequence shown here is derived from an EMBL/GenBank/DDBJ whole genome shotgun (WGS) entry which is preliminary data.</text>
</comment>
<organism evidence="2 3">
    <name type="scientific">Marinobacter halodurans</name>
    <dbReference type="NCBI Taxonomy" id="2528979"/>
    <lineage>
        <taxon>Bacteria</taxon>
        <taxon>Pseudomonadati</taxon>
        <taxon>Pseudomonadota</taxon>
        <taxon>Gammaproteobacteria</taxon>
        <taxon>Pseudomonadales</taxon>
        <taxon>Marinobacteraceae</taxon>
        <taxon>Marinobacter</taxon>
    </lineage>
</organism>
<sequence>MTNLLIILAVLFGALFVLVPLVEKYAPRSDGRDFSRIRRWIFPLMALLIVAQMLRYYFG</sequence>
<accession>A0ABY1ZRV1</accession>
<keyword evidence="1" id="KW-0812">Transmembrane</keyword>
<evidence type="ECO:0000313" key="3">
    <source>
        <dbReference type="Proteomes" id="UP000313645"/>
    </source>
</evidence>
<proteinExistence type="predicted"/>
<evidence type="ECO:0008006" key="4">
    <source>
        <dbReference type="Google" id="ProtNLM"/>
    </source>
</evidence>
<gene>
    <name evidence="2" type="ORF">EZI54_06650</name>
</gene>
<keyword evidence="3" id="KW-1185">Reference proteome</keyword>
<keyword evidence="1" id="KW-1133">Transmembrane helix</keyword>
<feature type="transmembrane region" description="Helical" evidence="1">
    <location>
        <begin position="40"/>
        <end position="58"/>
    </location>
</feature>
<keyword evidence="1" id="KW-0472">Membrane</keyword>
<evidence type="ECO:0000313" key="2">
    <source>
        <dbReference type="EMBL" id="TBW57707.1"/>
    </source>
</evidence>
<name>A0ABY1ZRV1_9GAMM</name>
<dbReference type="RefSeq" id="WP_123635657.1">
    <property type="nucleotide sequence ID" value="NZ_SJDL01000007.1"/>
</dbReference>
<dbReference type="Proteomes" id="UP000313645">
    <property type="component" value="Unassembled WGS sequence"/>
</dbReference>
<evidence type="ECO:0000256" key="1">
    <source>
        <dbReference type="SAM" id="Phobius"/>
    </source>
</evidence>